<comment type="similarity">
    <text evidence="1">Belongs to the cycloisomerase 2 family.</text>
</comment>
<name>A0A165PF18_9BACL</name>
<evidence type="ECO:0000256" key="1">
    <source>
        <dbReference type="ARBA" id="ARBA00005564"/>
    </source>
</evidence>
<evidence type="ECO:0000313" key="2">
    <source>
        <dbReference type="EMBL" id="KZE70515.1"/>
    </source>
</evidence>
<dbReference type="GO" id="GO:0017057">
    <property type="term" value="F:6-phosphogluconolactonase activity"/>
    <property type="evidence" value="ECO:0007669"/>
    <property type="project" value="TreeGrafter"/>
</dbReference>
<dbReference type="FunFam" id="2.130.10.10:FF:000306">
    <property type="entry name" value="3-carboxymuconate cyclase"/>
    <property type="match status" value="1"/>
</dbReference>
<dbReference type="EMBL" id="LQRA01000121">
    <property type="protein sequence ID" value="KZE70515.1"/>
    <property type="molecule type" value="Genomic_DNA"/>
</dbReference>
<dbReference type="SUPFAM" id="SSF51004">
    <property type="entry name" value="C-terminal (heme d1) domain of cytochrome cd1-nitrite reductase"/>
    <property type="match status" value="1"/>
</dbReference>
<reference evidence="3" key="1">
    <citation type="submission" date="2016-01" db="EMBL/GenBank/DDBJ databases">
        <title>Draft genome of Chromobacterium sp. F49.</title>
        <authorList>
            <person name="Hong K.W."/>
        </authorList>
    </citation>
    <scope>NUCLEOTIDE SEQUENCE [LARGE SCALE GENOMIC DNA]</scope>
    <source>
        <strain evidence="3">M63</strain>
    </source>
</reference>
<dbReference type="GO" id="GO:0005829">
    <property type="term" value="C:cytosol"/>
    <property type="evidence" value="ECO:0007669"/>
    <property type="project" value="TreeGrafter"/>
</dbReference>
<dbReference type="Proteomes" id="UP000076563">
    <property type="component" value="Unassembled WGS sequence"/>
</dbReference>
<dbReference type="OrthoDB" id="9790815at2"/>
<dbReference type="PANTHER" id="PTHR30344">
    <property type="entry name" value="6-PHOSPHOGLUCONOLACTONASE-RELATED"/>
    <property type="match status" value="1"/>
</dbReference>
<comment type="caution">
    <text evidence="2">The sequence shown here is derived from an EMBL/GenBank/DDBJ whole genome shotgun (WGS) entry which is preliminary data.</text>
</comment>
<gene>
    <name evidence="2" type="ORF">AV654_06425</name>
</gene>
<dbReference type="eggNOG" id="COG2706">
    <property type="taxonomic scope" value="Bacteria"/>
</dbReference>
<proteinExistence type="inferred from homology"/>
<dbReference type="InterPro" id="IPR011048">
    <property type="entry name" value="Haem_d1_sf"/>
</dbReference>
<dbReference type="Gene3D" id="2.130.10.10">
    <property type="entry name" value="YVTN repeat-like/Quinoprotein amine dehydrogenase"/>
    <property type="match status" value="1"/>
</dbReference>
<organism evidence="2 3">
    <name type="scientific">Paenibacillus elgii</name>
    <dbReference type="NCBI Taxonomy" id="189691"/>
    <lineage>
        <taxon>Bacteria</taxon>
        <taxon>Bacillati</taxon>
        <taxon>Bacillota</taxon>
        <taxon>Bacilli</taxon>
        <taxon>Bacillales</taxon>
        <taxon>Paenibacillaceae</taxon>
        <taxon>Paenibacillus</taxon>
    </lineage>
</organism>
<keyword evidence="3" id="KW-1185">Reference proteome</keyword>
<dbReference type="AlphaFoldDB" id="A0A165PF18"/>
<dbReference type="RefSeq" id="WP_063188504.1">
    <property type="nucleotide sequence ID" value="NZ_LQRA01000121.1"/>
</dbReference>
<dbReference type="InterPro" id="IPR015943">
    <property type="entry name" value="WD40/YVTN_repeat-like_dom_sf"/>
</dbReference>
<dbReference type="InterPro" id="IPR050282">
    <property type="entry name" value="Cycloisomerase_2"/>
</dbReference>
<accession>A0A165PF18</accession>
<evidence type="ECO:0000313" key="3">
    <source>
        <dbReference type="Proteomes" id="UP000076563"/>
    </source>
</evidence>
<sequence>MQRYEKLSSRIVYVGTYNGGGNDSLYVLSMDKSTGELSAIGAYAEVEMPSFLTVDTGSGRLFAVSELQDEEGKEGGEVTSYAVEPETGALRYIGKQPSFGASPCHLVTDREGKRLVVANYTSGSVSLYPILEDGSIGPLADRKQHEGHSVRSDRQEAAHAHCTVLKDSRIFVADLGMDKIMIYNLQENGEKPALVLHGEVQVHAGAGPRHIAFHSELPYAYVINELDSTITAFAYSQEAGTLREFQTVSALPEGFAGESFCADIHIGASGDYLYGSNRGHDSIAVYHINRASGTLTLIQHEPTGGAWPRNFAVTPDGKFVLAANQNSDSIVTLAVNENTGRLEPTGHELRIPKPVCIQFFE</sequence>
<dbReference type="STRING" id="1007103.GCA_000213315_00523"/>
<dbReference type="Pfam" id="PF10282">
    <property type="entry name" value="Lactonase"/>
    <property type="match status" value="1"/>
</dbReference>
<protein>
    <submittedName>
        <fullName evidence="2">6-phosphogluconolactonase</fullName>
    </submittedName>
</protein>
<dbReference type="InterPro" id="IPR019405">
    <property type="entry name" value="Lactonase_7-beta_prop"/>
</dbReference>
<dbReference type="PANTHER" id="PTHR30344:SF1">
    <property type="entry name" value="6-PHOSPHOGLUCONOLACTONASE"/>
    <property type="match status" value="1"/>
</dbReference>